<evidence type="ECO:0000259" key="3">
    <source>
        <dbReference type="PROSITE" id="PS50053"/>
    </source>
</evidence>
<dbReference type="InterPro" id="IPR000626">
    <property type="entry name" value="Ubiquitin-like_dom"/>
</dbReference>
<dbReference type="InterPro" id="IPR015496">
    <property type="entry name" value="Ubiquilin"/>
</dbReference>
<sequence>MEDQIMEIKIKTPNERKSVKIAQNASVKELRSEISKLFDVTEERLCLIFAGKILRDEDKLASSKIIDGVTVHLVVKQLPPQARTAEGSPSQTNFPASVPAATPQPTNASSNIFSQPMDFAGLLGNMNSGGNFDDMQRQLQQQLMSNPDMMRSMLENPLMQQLLQSPEVIQTMMQSNPQVRQLIERNPEVGHILNNPSLMRQTMEMMRNPAMMQELMRHHDRALLNAEAFPGGMNHLTRLYRDVQEPLMDATTGTNPFASLANRTSTTSNTRHGTENNEPLPNPWSSGNPANTTMPNSEPTNATTPPTIPLTLPSAENLRNLLGSFNDPRIQTMIETLRTNPQFTEMAIANSPVVANPQLQEQIRNSMPQLLQAFERPEIRSSMTNPRVLQAIFQIQQGLEVLQQEAPHLINIIPGAGSTAPGGAPPATVATPNPIANILANNTSGNNLANNQSQMAQMLSSMMSIMSSNSAGGINPSVPANPEQMYSSELETMAQMGFPNRQANLRALIETFGDVNAAVNRILQFDP</sequence>
<dbReference type="AlphaFoldDB" id="I1ZID5"/>
<dbReference type="SMART" id="SM00727">
    <property type="entry name" value="STI1"/>
    <property type="match status" value="4"/>
</dbReference>
<dbReference type="InterPro" id="IPR006636">
    <property type="entry name" value="STI1_HS-bd"/>
</dbReference>
<dbReference type="PROSITE" id="PS50030">
    <property type="entry name" value="UBA"/>
    <property type="match status" value="1"/>
</dbReference>
<name>I1ZID5_SCHMD</name>
<evidence type="ECO:0000259" key="2">
    <source>
        <dbReference type="PROSITE" id="PS50030"/>
    </source>
</evidence>
<dbReference type="SMART" id="SM00213">
    <property type="entry name" value="UBQ"/>
    <property type="match status" value="1"/>
</dbReference>
<feature type="domain" description="Ubiquitin-like" evidence="3">
    <location>
        <begin position="6"/>
        <end position="80"/>
    </location>
</feature>
<proteinExistence type="evidence at transcript level"/>
<dbReference type="Pfam" id="PF23195">
    <property type="entry name" value="UBQLN1"/>
    <property type="match status" value="1"/>
</dbReference>
<protein>
    <submittedName>
        <fullName evidence="4">Ubiquilin-1</fullName>
    </submittedName>
</protein>
<evidence type="ECO:0000313" key="4">
    <source>
        <dbReference type="EMBL" id="AFJ24789.1"/>
    </source>
</evidence>
<dbReference type="SMART" id="SM00165">
    <property type="entry name" value="UBA"/>
    <property type="match status" value="1"/>
</dbReference>
<dbReference type="GO" id="GO:0006511">
    <property type="term" value="P:ubiquitin-dependent protein catabolic process"/>
    <property type="evidence" value="ECO:0007669"/>
    <property type="project" value="TreeGrafter"/>
</dbReference>
<evidence type="ECO:0000256" key="1">
    <source>
        <dbReference type="SAM" id="MobiDB-lite"/>
    </source>
</evidence>
<dbReference type="Gene3D" id="1.10.8.10">
    <property type="entry name" value="DNA helicase RuvA subunit, C-terminal domain"/>
    <property type="match status" value="1"/>
</dbReference>
<dbReference type="InterPro" id="IPR009060">
    <property type="entry name" value="UBA-like_sf"/>
</dbReference>
<feature type="compositionally biased region" description="Polar residues" evidence="1">
    <location>
        <begin position="252"/>
        <end position="298"/>
    </location>
</feature>
<dbReference type="PROSITE" id="PS50053">
    <property type="entry name" value="UBIQUITIN_2"/>
    <property type="match status" value="1"/>
</dbReference>
<dbReference type="PANTHER" id="PTHR10677:SF3">
    <property type="entry name" value="FI07626P-RELATED"/>
    <property type="match status" value="1"/>
</dbReference>
<dbReference type="SUPFAM" id="SSF46934">
    <property type="entry name" value="UBA-like"/>
    <property type="match status" value="1"/>
</dbReference>
<dbReference type="Gene3D" id="3.10.20.90">
    <property type="entry name" value="Phosphatidylinositol 3-kinase Catalytic Subunit, Chain A, domain 1"/>
    <property type="match status" value="1"/>
</dbReference>
<dbReference type="InterPro" id="IPR015940">
    <property type="entry name" value="UBA"/>
</dbReference>
<reference evidence="4" key="1">
    <citation type="journal article" date="2012" name="Genes Dev.">
        <title>A molecular wound response program associated with regeneration initiation in planarians.</title>
        <authorList>
            <person name="Wenemoser D."/>
            <person name="Lapan S.W."/>
            <person name="Wilkinson A.W."/>
            <person name="Bell G.W."/>
            <person name="Reddien P.W."/>
        </authorList>
    </citation>
    <scope>NUCLEOTIDE SEQUENCE</scope>
</reference>
<feature type="region of interest" description="Disordered" evidence="1">
    <location>
        <begin position="252"/>
        <end position="304"/>
    </location>
</feature>
<feature type="domain" description="UBA" evidence="2">
    <location>
        <begin position="484"/>
        <end position="525"/>
    </location>
</feature>
<dbReference type="OrthoDB" id="6283019at2759"/>
<dbReference type="GO" id="GO:0031593">
    <property type="term" value="F:polyubiquitin modification-dependent protein binding"/>
    <property type="evidence" value="ECO:0007669"/>
    <property type="project" value="TreeGrafter"/>
</dbReference>
<dbReference type="GO" id="GO:0005829">
    <property type="term" value="C:cytosol"/>
    <property type="evidence" value="ECO:0007669"/>
    <property type="project" value="TreeGrafter"/>
</dbReference>
<dbReference type="PANTHER" id="PTHR10677">
    <property type="entry name" value="UBIQUILIN"/>
    <property type="match status" value="1"/>
</dbReference>
<accession>I1ZID5</accession>
<organism evidence="4">
    <name type="scientific">Schmidtea mediterranea</name>
    <name type="common">Freshwater planarian flatworm</name>
    <dbReference type="NCBI Taxonomy" id="79327"/>
    <lineage>
        <taxon>Eukaryota</taxon>
        <taxon>Metazoa</taxon>
        <taxon>Spiralia</taxon>
        <taxon>Lophotrochozoa</taxon>
        <taxon>Platyhelminthes</taxon>
        <taxon>Rhabditophora</taxon>
        <taxon>Seriata</taxon>
        <taxon>Tricladida</taxon>
        <taxon>Continenticola</taxon>
        <taxon>Geoplanoidea</taxon>
        <taxon>Dugesiidae</taxon>
        <taxon>Schmidtea</taxon>
    </lineage>
</organism>
<dbReference type="Pfam" id="PF00240">
    <property type="entry name" value="ubiquitin"/>
    <property type="match status" value="1"/>
</dbReference>
<dbReference type="SUPFAM" id="SSF54236">
    <property type="entry name" value="Ubiquitin-like"/>
    <property type="match status" value="1"/>
</dbReference>
<dbReference type="Pfam" id="PF00627">
    <property type="entry name" value="UBA"/>
    <property type="match status" value="1"/>
</dbReference>
<feature type="region of interest" description="Disordered" evidence="1">
    <location>
        <begin position="81"/>
        <end position="104"/>
    </location>
</feature>
<dbReference type="Gene3D" id="1.10.260.100">
    <property type="match status" value="1"/>
</dbReference>
<dbReference type="CDD" id="cd14399">
    <property type="entry name" value="UBA_PLICs"/>
    <property type="match status" value="1"/>
</dbReference>
<dbReference type="InterPro" id="IPR029071">
    <property type="entry name" value="Ubiquitin-like_domsf"/>
</dbReference>
<dbReference type="EMBL" id="JX010546">
    <property type="protein sequence ID" value="AFJ24789.1"/>
    <property type="molecule type" value="mRNA"/>
</dbReference>
<dbReference type="FunFam" id="1.10.260.100:FF:000001">
    <property type="entry name" value="Ubiquilin 1"/>
    <property type="match status" value="1"/>
</dbReference>